<evidence type="ECO:0000313" key="2">
    <source>
        <dbReference type="EMBL" id="SFL41979.1"/>
    </source>
</evidence>
<gene>
    <name evidence="2" type="ORF">SAMN02983006_01106</name>
</gene>
<evidence type="ECO:0000313" key="3">
    <source>
        <dbReference type="Proteomes" id="UP000199006"/>
    </source>
</evidence>
<feature type="domain" description="Glycosyltransferase 2-like" evidence="1">
    <location>
        <begin position="4"/>
        <end position="159"/>
    </location>
</feature>
<sequence length="333" mass="38984">MLLSILIPTYNRDEFLEKNLYMLEEFIIDNDLVNDIKIIVSNNCSNDNTKSISNLFLKRNKINIDIYHQEDNLGLEKNVLFVLDKAESEYVMTLGDDDYINENYLVETVCKLKANRKIYCVIPSTQTITTDGDILNSGRDLNVNSKIYNKGFNNCLKNSWRGHQISGLIFKRNMILSTYNKNKVNNIYPQIYFVAYNCLKGKTWHFTDYPVKVTEALQEDKDWGYNEDGLISEIFDNYKKLVNITSFQRSKLELKMLDVQTFRYQMYLSKGLSHYLKALKNIEFGNNTSLLTRLGFPFLAFKYLSKSALIKFLRLILGNKYEKTKNKFKSFIN</sequence>
<dbReference type="Proteomes" id="UP000199006">
    <property type="component" value="Unassembled WGS sequence"/>
</dbReference>
<dbReference type="AlphaFoldDB" id="A0A1I4HIA3"/>
<accession>A0A1I4HIA3</accession>
<protein>
    <submittedName>
        <fullName evidence="2">Glycosyl transferase family 2</fullName>
    </submittedName>
</protein>
<dbReference type="InterPro" id="IPR029044">
    <property type="entry name" value="Nucleotide-diphossugar_trans"/>
</dbReference>
<keyword evidence="3" id="KW-1185">Reference proteome</keyword>
<proteinExistence type="predicted"/>
<organism evidence="2 3">
    <name type="scientific">Halanaerobium salsuginis</name>
    <dbReference type="NCBI Taxonomy" id="29563"/>
    <lineage>
        <taxon>Bacteria</taxon>
        <taxon>Bacillati</taxon>
        <taxon>Bacillota</taxon>
        <taxon>Clostridia</taxon>
        <taxon>Halanaerobiales</taxon>
        <taxon>Halanaerobiaceae</taxon>
        <taxon>Halanaerobium</taxon>
    </lineage>
</organism>
<dbReference type="InterPro" id="IPR001173">
    <property type="entry name" value="Glyco_trans_2-like"/>
</dbReference>
<keyword evidence="2" id="KW-0808">Transferase</keyword>
<dbReference type="EMBL" id="FOTI01000011">
    <property type="protein sequence ID" value="SFL41979.1"/>
    <property type="molecule type" value="Genomic_DNA"/>
</dbReference>
<dbReference type="CDD" id="cd00761">
    <property type="entry name" value="Glyco_tranf_GTA_type"/>
    <property type="match status" value="1"/>
</dbReference>
<dbReference type="RefSeq" id="WP_089860824.1">
    <property type="nucleotide sequence ID" value="NZ_FOTI01000011.1"/>
</dbReference>
<dbReference type="SUPFAM" id="SSF53448">
    <property type="entry name" value="Nucleotide-diphospho-sugar transferases"/>
    <property type="match status" value="1"/>
</dbReference>
<dbReference type="STRING" id="29563.SAMN02983006_01106"/>
<dbReference type="GO" id="GO:0016740">
    <property type="term" value="F:transferase activity"/>
    <property type="evidence" value="ECO:0007669"/>
    <property type="project" value="UniProtKB-KW"/>
</dbReference>
<reference evidence="2 3" key="1">
    <citation type="submission" date="2016-10" db="EMBL/GenBank/DDBJ databases">
        <authorList>
            <person name="de Groot N.N."/>
        </authorList>
    </citation>
    <scope>NUCLEOTIDE SEQUENCE [LARGE SCALE GENOMIC DNA]</scope>
    <source>
        <strain evidence="2 3">ATCC 51327</strain>
    </source>
</reference>
<dbReference type="Pfam" id="PF00535">
    <property type="entry name" value="Glycos_transf_2"/>
    <property type="match status" value="1"/>
</dbReference>
<dbReference type="Gene3D" id="3.90.550.10">
    <property type="entry name" value="Spore Coat Polysaccharide Biosynthesis Protein SpsA, Chain A"/>
    <property type="match status" value="1"/>
</dbReference>
<name>A0A1I4HIA3_9FIRM</name>
<evidence type="ECO:0000259" key="1">
    <source>
        <dbReference type="Pfam" id="PF00535"/>
    </source>
</evidence>
<dbReference type="PANTHER" id="PTHR22916">
    <property type="entry name" value="GLYCOSYLTRANSFERASE"/>
    <property type="match status" value="1"/>
</dbReference>
<dbReference type="OrthoDB" id="199095at2"/>